<dbReference type="SUPFAM" id="SSF55008">
    <property type="entry name" value="HMA, heavy metal-associated domain"/>
    <property type="match status" value="1"/>
</dbReference>
<evidence type="ECO:0000259" key="6">
    <source>
        <dbReference type="PROSITE" id="PS50846"/>
    </source>
</evidence>
<feature type="region of interest" description="Disordered" evidence="5">
    <location>
        <begin position="74"/>
        <end position="275"/>
    </location>
</feature>
<dbReference type="Gene3D" id="3.30.70.100">
    <property type="match status" value="1"/>
</dbReference>
<dbReference type="GO" id="GO:0046872">
    <property type="term" value="F:metal ion binding"/>
    <property type="evidence" value="ECO:0007669"/>
    <property type="project" value="UniProtKB-KW"/>
</dbReference>
<keyword evidence="3" id="KW-0636">Prenylation</keyword>
<keyword evidence="8" id="KW-1185">Reference proteome</keyword>
<dbReference type="InterPro" id="IPR006121">
    <property type="entry name" value="HMA_dom"/>
</dbReference>
<evidence type="ECO:0000256" key="3">
    <source>
        <dbReference type="ARBA" id="ARBA00023289"/>
    </source>
</evidence>
<dbReference type="PANTHER" id="PTHR45868">
    <property type="entry name" value="HEAVY METAL-ASSOCIATED ISOPRENYLATED PLANT PROTEIN 33-RELATED"/>
    <property type="match status" value="1"/>
</dbReference>
<feature type="compositionally biased region" description="Basic residues" evidence="5">
    <location>
        <begin position="188"/>
        <end position="197"/>
    </location>
</feature>
<evidence type="ECO:0000256" key="1">
    <source>
        <dbReference type="ARBA" id="ARBA00022481"/>
    </source>
</evidence>
<name>A0A9Q1KQA6_9CARY</name>
<keyword evidence="1" id="KW-0488">Methylation</keyword>
<dbReference type="Proteomes" id="UP001153076">
    <property type="component" value="Unassembled WGS sequence"/>
</dbReference>
<dbReference type="Pfam" id="PF00403">
    <property type="entry name" value="HMA"/>
    <property type="match status" value="1"/>
</dbReference>
<evidence type="ECO:0000313" key="7">
    <source>
        <dbReference type="EMBL" id="KAJ8447830.1"/>
    </source>
</evidence>
<protein>
    <recommendedName>
        <fullName evidence="6">HMA domain-containing protein</fullName>
    </recommendedName>
</protein>
<feature type="compositionally biased region" description="Basic and acidic residues" evidence="5">
    <location>
        <begin position="77"/>
        <end position="97"/>
    </location>
</feature>
<dbReference type="EMBL" id="JAKOGI010000035">
    <property type="protein sequence ID" value="KAJ8447830.1"/>
    <property type="molecule type" value="Genomic_DNA"/>
</dbReference>
<sequence>MAAVPPEGEQTSEPLKHQTWVLKVSIHCEGCKRKVKRILRSVDGVYSIDVDAKQHKVTVTGNVDSNTLIKRLGKSGKHAELWPDSQKTRGKSEKNKDSSSQNPQEQPQHQASQNNSTVESEKLAVNTEEQPQNNDKPENSNSGNGNTGNNSQETAKEVRFNGNIPTAPNEHEPPENNAGGNIGGGGGGKKKKKKGHKGNNTNAATTATSNNGNNNNDESAAQPQQPNGAAQSTESPPPQPAEAPGPYPNPSPSPDNMSPPRHPPNNRLYDHPPAYYTTPPAPVYGVSYSTAYPSYTASYYSAPPPYSYAYVHGAGVEPPPPSDWNSASTQPSDTFEMFSDENPNACSVM</sequence>
<feature type="compositionally biased region" description="Low complexity" evidence="5">
    <location>
        <begin position="139"/>
        <end position="151"/>
    </location>
</feature>
<gene>
    <name evidence="7" type="ORF">Cgig2_015193</name>
</gene>
<evidence type="ECO:0000313" key="8">
    <source>
        <dbReference type="Proteomes" id="UP001153076"/>
    </source>
</evidence>
<dbReference type="OrthoDB" id="689350at2759"/>
<comment type="similarity">
    <text evidence="4">Belongs to the HIPP family.</text>
</comment>
<comment type="caution">
    <text evidence="7">The sequence shown here is derived from an EMBL/GenBank/DDBJ whole genome shotgun (WGS) entry which is preliminary data.</text>
</comment>
<dbReference type="InterPro" id="IPR036163">
    <property type="entry name" value="HMA_dom_sf"/>
</dbReference>
<dbReference type="PANTHER" id="PTHR45868:SF80">
    <property type="entry name" value="F15K9.8-RELATED"/>
    <property type="match status" value="1"/>
</dbReference>
<dbReference type="PROSITE" id="PS50846">
    <property type="entry name" value="HMA_2"/>
    <property type="match status" value="1"/>
</dbReference>
<proteinExistence type="inferred from homology"/>
<feature type="compositionally biased region" description="Polar residues" evidence="5">
    <location>
        <begin position="98"/>
        <end position="118"/>
    </location>
</feature>
<dbReference type="AlphaFoldDB" id="A0A9Q1KQA6"/>
<organism evidence="7 8">
    <name type="scientific">Carnegiea gigantea</name>
    <dbReference type="NCBI Taxonomy" id="171969"/>
    <lineage>
        <taxon>Eukaryota</taxon>
        <taxon>Viridiplantae</taxon>
        <taxon>Streptophyta</taxon>
        <taxon>Embryophyta</taxon>
        <taxon>Tracheophyta</taxon>
        <taxon>Spermatophyta</taxon>
        <taxon>Magnoliopsida</taxon>
        <taxon>eudicotyledons</taxon>
        <taxon>Gunneridae</taxon>
        <taxon>Pentapetalae</taxon>
        <taxon>Caryophyllales</taxon>
        <taxon>Cactineae</taxon>
        <taxon>Cactaceae</taxon>
        <taxon>Cactoideae</taxon>
        <taxon>Echinocereeae</taxon>
        <taxon>Carnegiea</taxon>
    </lineage>
</organism>
<feature type="compositionally biased region" description="Pro residues" evidence="5">
    <location>
        <begin position="235"/>
        <end position="253"/>
    </location>
</feature>
<evidence type="ECO:0000256" key="2">
    <source>
        <dbReference type="ARBA" id="ARBA00022723"/>
    </source>
</evidence>
<evidence type="ECO:0000256" key="5">
    <source>
        <dbReference type="SAM" id="MobiDB-lite"/>
    </source>
</evidence>
<accession>A0A9Q1KQA6</accession>
<keyword evidence="3" id="KW-0449">Lipoprotein</keyword>
<feature type="compositionally biased region" description="Polar residues" evidence="5">
    <location>
        <begin position="323"/>
        <end position="333"/>
    </location>
</feature>
<keyword evidence="2" id="KW-0479">Metal-binding</keyword>
<reference evidence="7" key="1">
    <citation type="submission" date="2022-04" db="EMBL/GenBank/DDBJ databases">
        <title>Carnegiea gigantea Genome sequencing and assembly v2.</title>
        <authorList>
            <person name="Copetti D."/>
            <person name="Sanderson M.J."/>
            <person name="Burquez A."/>
            <person name="Wojciechowski M.F."/>
        </authorList>
    </citation>
    <scope>NUCLEOTIDE SEQUENCE</scope>
    <source>
        <strain evidence="7">SGP5-SGP5p</strain>
        <tissue evidence="7">Aerial part</tissue>
    </source>
</reference>
<feature type="compositionally biased region" description="Low complexity" evidence="5">
    <location>
        <begin position="198"/>
        <end position="234"/>
    </location>
</feature>
<dbReference type="FunFam" id="3.30.70.100:FF:000008">
    <property type="entry name" value="Copper transport protein ATOX1"/>
    <property type="match status" value="1"/>
</dbReference>
<dbReference type="CDD" id="cd00371">
    <property type="entry name" value="HMA"/>
    <property type="match status" value="1"/>
</dbReference>
<feature type="domain" description="HMA" evidence="6">
    <location>
        <begin position="17"/>
        <end position="80"/>
    </location>
</feature>
<evidence type="ECO:0000256" key="4">
    <source>
        <dbReference type="ARBA" id="ARBA00024045"/>
    </source>
</evidence>
<feature type="region of interest" description="Disordered" evidence="5">
    <location>
        <begin position="318"/>
        <end position="349"/>
    </location>
</feature>